<name>A0A0E9SVZ8_ANGAN</name>
<evidence type="ECO:0000256" key="1">
    <source>
        <dbReference type="SAM" id="MobiDB-lite"/>
    </source>
</evidence>
<organism evidence="2">
    <name type="scientific">Anguilla anguilla</name>
    <name type="common">European freshwater eel</name>
    <name type="synonym">Muraena anguilla</name>
    <dbReference type="NCBI Taxonomy" id="7936"/>
    <lineage>
        <taxon>Eukaryota</taxon>
        <taxon>Metazoa</taxon>
        <taxon>Chordata</taxon>
        <taxon>Craniata</taxon>
        <taxon>Vertebrata</taxon>
        <taxon>Euteleostomi</taxon>
        <taxon>Actinopterygii</taxon>
        <taxon>Neopterygii</taxon>
        <taxon>Teleostei</taxon>
        <taxon>Anguilliformes</taxon>
        <taxon>Anguillidae</taxon>
        <taxon>Anguilla</taxon>
    </lineage>
</organism>
<dbReference type="EMBL" id="GBXM01063160">
    <property type="protein sequence ID" value="JAH45417.1"/>
    <property type="molecule type" value="Transcribed_RNA"/>
</dbReference>
<evidence type="ECO:0000313" key="2">
    <source>
        <dbReference type="EMBL" id="JAH45417.1"/>
    </source>
</evidence>
<accession>A0A0E9SVZ8</accession>
<dbReference type="AlphaFoldDB" id="A0A0E9SVZ8"/>
<dbReference type="EMBL" id="GBXM01061096">
    <property type="protein sequence ID" value="JAH47481.1"/>
    <property type="molecule type" value="Transcribed_RNA"/>
</dbReference>
<proteinExistence type="predicted"/>
<protein>
    <submittedName>
        <fullName evidence="2">Uncharacterized protein</fullName>
    </submittedName>
</protein>
<sequence>MKAYMHSSVQQHHSSPAEAWTRANPDVSLRLSSGY</sequence>
<reference evidence="2" key="2">
    <citation type="journal article" date="2015" name="Fish Shellfish Immunol.">
        <title>Early steps in the European eel (Anguilla anguilla)-Vibrio vulnificus interaction in the gills: Role of the RtxA13 toxin.</title>
        <authorList>
            <person name="Callol A."/>
            <person name="Pajuelo D."/>
            <person name="Ebbesson L."/>
            <person name="Teles M."/>
            <person name="MacKenzie S."/>
            <person name="Amaro C."/>
        </authorList>
    </citation>
    <scope>NUCLEOTIDE SEQUENCE</scope>
</reference>
<reference evidence="2" key="1">
    <citation type="submission" date="2014-11" db="EMBL/GenBank/DDBJ databases">
        <authorList>
            <person name="Amaro Gonzalez C."/>
        </authorList>
    </citation>
    <scope>NUCLEOTIDE SEQUENCE</scope>
</reference>
<feature type="region of interest" description="Disordered" evidence="1">
    <location>
        <begin position="1"/>
        <end position="23"/>
    </location>
</feature>